<dbReference type="SUPFAM" id="SSF54001">
    <property type="entry name" value="Cysteine proteinases"/>
    <property type="match status" value="1"/>
</dbReference>
<evidence type="ECO:0000256" key="1">
    <source>
        <dbReference type="ARBA" id="ARBA00000423"/>
    </source>
</evidence>
<comment type="similarity">
    <text evidence="9">Belongs to the peptidase C1 family.</text>
</comment>
<comment type="caution">
    <text evidence="11">The sequence shown here is derived from an EMBL/GenBank/DDBJ whole genome shotgun (WGS) entry which is preliminary data.</text>
</comment>
<keyword evidence="7 9" id="KW-0378">Hydrolase</keyword>
<dbReference type="InterPro" id="IPR038765">
    <property type="entry name" value="Papain-like_cys_pep_sf"/>
</dbReference>
<dbReference type="GO" id="GO:0004197">
    <property type="term" value="F:cysteine-type endopeptidase activity"/>
    <property type="evidence" value="ECO:0007669"/>
    <property type="project" value="UniProtKB-EC"/>
</dbReference>
<evidence type="ECO:0000313" key="12">
    <source>
        <dbReference type="Proteomes" id="UP000827092"/>
    </source>
</evidence>
<evidence type="ECO:0000256" key="4">
    <source>
        <dbReference type="ARBA" id="ARBA00022227"/>
    </source>
</evidence>
<dbReference type="InterPro" id="IPR004134">
    <property type="entry name" value="Peptidase_C1B"/>
</dbReference>
<evidence type="ECO:0000313" key="11">
    <source>
        <dbReference type="EMBL" id="KAG8198800.1"/>
    </source>
</evidence>
<dbReference type="AlphaFoldDB" id="A0AAV6VRL2"/>
<keyword evidence="5 9" id="KW-0963">Cytoplasm</keyword>
<sequence>MGTQGNGALTDELLKSFRKKLYSEPKNILALNACVKSDPLEVCVQRRVAESSNHVFTHKVDAEIKPMTNQKNSGRCWLFACLNVLRIPFAKHHQIEDFEFSQTYLFFCDKIERANFFLHTILKLLQRGEPIDGRLMSFLLHDPVADGGQWDMVVNIVNKYGVMPKKCFGESFCSEASHRMNGIIKTKVREYTKELQEMVQNKSSQEKLEEKIVGYMEELYRVISICIGVPPESFTWEYYNKNKAYNSVGPITPLKFYEEYVKPHVNVDDLVCLVHDPRPENPIGKTYTVDCLGNMVGGRPVLYINQEVKDLMKYAAESIKKNEPVWFGCDVGKRYNLKLGIQDLKIHDYQLMFGIDIHKSMKKAERLVYGDTCMNHAMTFTGVSVDLDGNPTKFRVENSWGDDKSDKGYMMMTREWFEEFGFEVVVDKKHLPKEVIDMLQIPPKVLPAWDPMGTLAS</sequence>
<dbReference type="GO" id="GO:0006508">
    <property type="term" value="P:proteolysis"/>
    <property type="evidence" value="ECO:0007669"/>
    <property type="project" value="UniProtKB-KW"/>
</dbReference>
<dbReference type="GO" id="GO:0070005">
    <property type="term" value="F:cysteine-type aminopeptidase activity"/>
    <property type="evidence" value="ECO:0007669"/>
    <property type="project" value="InterPro"/>
</dbReference>
<evidence type="ECO:0000256" key="6">
    <source>
        <dbReference type="ARBA" id="ARBA00022670"/>
    </source>
</evidence>
<dbReference type="PROSITE" id="PS00139">
    <property type="entry name" value="THIOL_PROTEASE_CYS"/>
    <property type="match status" value="1"/>
</dbReference>
<comment type="catalytic activity">
    <reaction evidence="1 9">
        <text>Inactivates bleomycin B2 (a cytotoxic glycometallopeptide) by hydrolysis of a carboxyamide bond of beta-aminoalanine, but also shows general aminopeptidase activity. The specificity varies somewhat with source, but amino acid arylamides of Met, Leu and Ala are preferred.</text>
        <dbReference type="EC" id="3.4.22.40"/>
    </reaction>
</comment>
<evidence type="ECO:0000256" key="2">
    <source>
        <dbReference type="ARBA" id="ARBA00004496"/>
    </source>
</evidence>
<dbReference type="EC" id="3.4.22.40" evidence="3 9"/>
<dbReference type="GO" id="GO:0005737">
    <property type="term" value="C:cytoplasm"/>
    <property type="evidence" value="ECO:0007669"/>
    <property type="project" value="UniProtKB-SubCell"/>
</dbReference>
<keyword evidence="8 9" id="KW-0788">Thiol protease</keyword>
<comment type="subcellular location">
    <subcellularLocation>
        <location evidence="2 9">Cytoplasm</location>
    </subcellularLocation>
</comment>
<dbReference type="InterPro" id="IPR000169">
    <property type="entry name" value="Pept_cys_AS"/>
</dbReference>
<evidence type="ECO:0000256" key="8">
    <source>
        <dbReference type="ARBA" id="ARBA00022807"/>
    </source>
</evidence>
<evidence type="ECO:0000256" key="5">
    <source>
        <dbReference type="ARBA" id="ARBA00022490"/>
    </source>
</evidence>
<reference evidence="11 12" key="1">
    <citation type="journal article" date="2022" name="Nat. Ecol. Evol.">
        <title>A masculinizing supergene underlies an exaggerated male reproductive morph in a spider.</title>
        <authorList>
            <person name="Hendrickx F."/>
            <person name="De Corte Z."/>
            <person name="Sonet G."/>
            <person name="Van Belleghem S.M."/>
            <person name="Kostlbacher S."/>
            <person name="Vangestel C."/>
        </authorList>
    </citation>
    <scope>NUCLEOTIDE SEQUENCE [LARGE SCALE GENOMIC DNA]</scope>
    <source>
        <strain evidence="11">W744_W776</strain>
    </source>
</reference>
<dbReference type="EMBL" id="JAFNEN010000035">
    <property type="protein sequence ID" value="KAG8198800.1"/>
    <property type="molecule type" value="Genomic_DNA"/>
</dbReference>
<gene>
    <name evidence="11" type="ORF">JTE90_007104</name>
</gene>
<feature type="active site" evidence="10">
    <location>
        <position position="76"/>
    </location>
</feature>
<dbReference type="FunFam" id="3.90.70.10:FF:000021">
    <property type="entry name" value="Bleomycin hydrolase"/>
    <property type="match status" value="1"/>
</dbReference>
<dbReference type="Proteomes" id="UP000827092">
    <property type="component" value="Unassembled WGS sequence"/>
</dbReference>
<keyword evidence="6 9" id="KW-0645">Protease</keyword>
<feature type="active site" evidence="10">
    <location>
        <position position="398"/>
    </location>
</feature>
<proteinExistence type="inferred from homology"/>
<dbReference type="GO" id="GO:0009636">
    <property type="term" value="P:response to toxic substance"/>
    <property type="evidence" value="ECO:0007669"/>
    <property type="project" value="TreeGrafter"/>
</dbReference>
<accession>A0AAV6VRL2</accession>
<evidence type="ECO:0000256" key="10">
    <source>
        <dbReference type="PIRSR" id="PIRSR005700-1"/>
    </source>
</evidence>
<feature type="active site" evidence="10">
    <location>
        <position position="376"/>
    </location>
</feature>
<evidence type="ECO:0000256" key="9">
    <source>
        <dbReference type="PIRNR" id="PIRNR005700"/>
    </source>
</evidence>
<keyword evidence="12" id="KW-1185">Reference proteome</keyword>
<dbReference type="PANTHER" id="PTHR10363:SF2">
    <property type="entry name" value="BLEOMYCIN HYDROLASE"/>
    <property type="match status" value="1"/>
</dbReference>
<dbReference type="PANTHER" id="PTHR10363">
    <property type="entry name" value="BLEOMYCIN HYDROLASE"/>
    <property type="match status" value="1"/>
</dbReference>
<dbReference type="CDD" id="cd00585">
    <property type="entry name" value="Peptidase_C1B"/>
    <property type="match status" value="1"/>
</dbReference>
<evidence type="ECO:0000256" key="7">
    <source>
        <dbReference type="ARBA" id="ARBA00022801"/>
    </source>
</evidence>
<protein>
    <recommendedName>
        <fullName evidence="4 9">Bleomycin hydrolase</fullName>
        <ecNumber evidence="3 9">3.4.22.40</ecNumber>
    </recommendedName>
</protein>
<evidence type="ECO:0000256" key="3">
    <source>
        <dbReference type="ARBA" id="ARBA00012465"/>
    </source>
</evidence>
<name>A0AAV6VRL2_9ARAC</name>
<dbReference type="GO" id="GO:0043418">
    <property type="term" value="P:homocysteine catabolic process"/>
    <property type="evidence" value="ECO:0007669"/>
    <property type="project" value="TreeGrafter"/>
</dbReference>
<dbReference type="Pfam" id="PF03051">
    <property type="entry name" value="Peptidase_C1_2"/>
    <property type="match status" value="1"/>
</dbReference>
<organism evidence="11 12">
    <name type="scientific">Oedothorax gibbosus</name>
    <dbReference type="NCBI Taxonomy" id="931172"/>
    <lineage>
        <taxon>Eukaryota</taxon>
        <taxon>Metazoa</taxon>
        <taxon>Ecdysozoa</taxon>
        <taxon>Arthropoda</taxon>
        <taxon>Chelicerata</taxon>
        <taxon>Arachnida</taxon>
        <taxon>Araneae</taxon>
        <taxon>Araneomorphae</taxon>
        <taxon>Entelegynae</taxon>
        <taxon>Araneoidea</taxon>
        <taxon>Linyphiidae</taxon>
        <taxon>Erigoninae</taxon>
        <taxon>Oedothorax</taxon>
    </lineage>
</organism>
<dbReference type="Gene3D" id="3.90.70.10">
    <property type="entry name" value="Cysteine proteinases"/>
    <property type="match status" value="1"/>
</dbReference>
<dbReference type="PIRSF" id="PIRSF005700">
    <property type="entry name" value="PepC"/>
    <property type="match status" value="1"/>
</dbReference>